<organism evidence="3 4">
    <name type="scientific">Candidatus Accumulibacter proximus</name>
    <dbReference type="NCBI Taxonomy" id="2954385"/>
    <lineage>
        <taxon>Bacteria</taxon>
        <taxon>Pseudomonadati</taxon>
        <taxon>Pseudomonadota</taxon>
        <taxon>Betaproteobacteria</taxon>
        <taxon>Candidatus Accumulibacter</taxon>
    </lineage>
</organism>
<dbReference type="GO" id="GO:0016903">
    <property type="term" value="F:oxidoreductase activity, acting on the aldehyde or oxo group of donors"/>
    <property type="evidence" value="ECO:0007669"/>
    <property type="project" value="InterPro"/>
</dbReference>
<dbReference type="InterPro" id="IPR019752">
    <property type="entry name" value="Pyrv/ketoisovalerate_OxRed_cat"/>
</dbReference>
<dbReference type="PANTHER" id="PTHR43854">
    <property type="entry name" value="INDOLEPYRUVATE OXIDOREDUCTASE SUBUNIT IORB"/>
    <property type="match status" value="1"/>
</dbReference>
<dbReference type="SUPFAM" id="SSF53323">
    <property type="entry name" value="Pyruvate-ferredoxin oxidoreductase, PFOR, domain III"/>
    <property type="match status" value="1"/>
</dbReference>
<dbReference type="Gene3D" id="3.40.920.10">
    <property type="entry name" value="Pyruvate-ferredoxin oxidoreductase, PFOR, domain III"/>
    <property type="match status" value="1"/>
</dbReference>
<name>A0A935UHA5_9PROT</name>
<dbReference type="EMBL" id="JADJMH010000012">
    <property type="protein sequence ID" value="MBK7675534.1"/>
    <property type="molecule type" value="Genomic_DNA"/>
</dbReference>
<dbReference type="Proteomes" id="UP000697998">
    <property type="component" value="Unassembled WGS sequence"/>
</dbReference>
<evidence type="ECO:0000259" key="2">
    <source>
        <dbReference type="Pfam" id="PF01558"/>
    </source>
</evidence>
<dbReference type="PANTHER" id="PTHR43854:SF1">
    <property type="entry name" value="INDOLEPYRUVATE OXIDOREDUCTASE SUBUNIT IORB"/>
    <property type="match status" value="1"/>
</dbReference>
<evidence type="ECO:0000313" key="3">
    <source>
        <dbReference type="EMBL" id="MBK7675534.1"/>
    </source>
</evidence>
<sequence>MSETGKFDTTNILVVGTGGQGVMTATEILAEAAIALGHDVKKTEVAGMAQRGGVVSSHLRFGPKVLSPQITPGSADVLLGFEAAEAMRWRHMLRPEGLVLMNTGRLVPPIVELGLYDYPNDPVAEMRAAGTHVVAFDASMIAQELGDIRLGNTVMLGAISDHLPFPAEVLERCILKRFASKKAELVELNRRAFAAGRAAAEEAAKAEAAAA</sequence>
<dbReference type="Pfam" id="PF01558">
    <property type="entry name" value="POR"/>
    <property type="match status" value="1"/>
</dbReference>
<gene>
    <name evidence="3" type="ORF">IPJ27_12695</name>
</gene>
<dbReference type="InterPro" id="IPR002869">
    <property type="entry name" value="Pyrv_flavodox_OxRed_cen"/>
</dbReference>
<keyword evidence="1" id="KW-0560">Oxidoreductase</keyword>
<comment type="caution">
    <text evidence="3">The sequence shown here is derived from an EMBL/GenBank/DDBJ whole genome shotgun (WGS) entry which is preliminary data.</text>
</comment>
<evidence type="ECO:0000313" key="4">
    <source>
        <dbReference type="Proteomes" id="UP000697998"/>
    </source>
</evidence>
<evidence type="ECO:0000256" key="1">
    <source>
        <dbReference type="ARBA" id="ARBA00023002"/>
    </source>
</evidence>
<accession>A0A935UHA5</accession>
<dbReference type="InterPro" id="IPR052198">
    <property type="entry name" value="IorB_Oxidoreductase"/>
</dbReference>
<reference evidence="3 4" key="1">
    <citation type="submission" date="2020-10" db="EMBL/GenBank/DDBJ databases">
        <title>Connecting structure to function with the recovery of over 1000 high-quality activated sludge metagenome-assembled genomes encoding full-length rRNA genes using long-read sequencing.</title>
        <authorList>
            <person name="Singleton C.M."/>
            <person name="Petriglieri F."/>
            <person name="Kristensen J.M."/>
            <person name="Kirkegaard R.H."/>
            <person name="Michaelsen T.Y."/>
            <person name="Andersen M.H."/>
            <person name="Karst S.M."/>
            <person name="Dueholm M.S."/>
            <person name="Nielsen P.H."/>
            <person name="Albertsen M."/>
        </authorList>
    </citation>
    <scope>NUCLEOTIDE SEQUENCE [LARGE SCALE GENOMIC DNA]</scope>
    <source>
        <strain evidence="3">EsbW_18-Q3-R4-48_BATAC.285</strain>
    </source>
</reference>
<dbReference type="AlphaFoldDB" id="A0A935UHA5"/>
<protein>
    <submittedName>
        <fullName evidence="3">Indolepyruvate oxidoreductase subunit beta</fullName>
    </submittedName>
</protein>
<proteinExistence type="predicted"/>
<dbReference type="NCBIfam" id="NF005322">
    <property type="entry name" value="PRK06853.1-2"/>
    <property type="match status" value="1"/>
</dbReference>
<feature type="domain" description="Pyruvate/ketoisovalerate oxidoreductase catalytic" evidence="2">
    <location>
        <begin position="18"/>
        <end position="197"/>
    </location>
</feature>